<dbReference type="CDD" id="cd07253">
    <property type="entry name" value="GLOD5"/>
    <property type="match status" value="1"/>
</dbReference>
<dbReference type="Proteomes" id="UP000187495">
    <property type="component" value="Unassembled WGS sequence"/>
</dbReference>
<dbReference type="SUPFAM" id="SSF54593">
    <property type="entry name" value="Glyoxalase/Bleomycin resistance protein/Dihydroxybiphenyl dioxygenase"/>
    <property type="match status" value="1"/>
</dbReference>
<name>A0A1N7DUN0_9GAMM</name>
<dbReference type="PANTHER" id="PTHR21366:SF14">
    <property type="entry name" value="GLYOXALASE DOMAIN-CONTAINING PROTEIN 5"/>
    <property type="match status" value="1"/>
</dbReference>
<evidence type="ECO:0000313" key="2">
    <source>
        <dbReference type="EMBL" id="SIR79572.1"/>
    </source>
</evidence>
<accession>A0A1N7DUN0</accession>
<feature type="domain" description="VOC" evidence="1">
    <location>
        <begin position="12"/>
        <end position="133"/>
    </location>
</feature>
<dbReference type="InterPro" id="IPR004360">
    <property type="entry name" value="Glyas_Fos-R_dOase_dom"/>
</dbReference>
<dbReference type="STRING" id="34061.B0189_03065"/>
<dbReference type="InterPro" id="IPR050383">
    <property type="entry name" value="GlyoxalaseI/FosfomycinResist"/>
</dbReference>
<dbReference type="GO" id="GO:0051213">
    <property type="term" value="F:dioxygenase activity"/>
    <property type="evidence" value="ECO:0007669"/>
    <property type="project" value="UniProtKB-KW"/>
</dbReference>
<dbReference type="AlphaFoldDB" id="A0A1N7DUN0"/>
<dbReference type="Gene3D" id="3.10.180.10">
    <property type="entry name" value="2,3-Dihydroxybiphenyl 1,2-Dioxygenase, domain 1"/>
    <property type="match status" value="1"/>
</dbReference>
<dbReference type="PANTHER" id="PTHR21366">
    <property type="entry name" value="GLYOXALASE FAMILY PROTEIN"/>
    <property type="match status" value="1"/>
</dbReference>
<keyword evidence="2" id="KW-0560">Oxidoreductase</keyword>
<evidence type="ECO:0000313" key="3">
    <source>
        <dbReference type="Proteomes" id="UP000187495"/>
    </source>
</evidence>
<keyword evidence="2" id="KW-0223">Dioxygenase</keyword>
<reference evidence="3" key="1">
    <citation type="submission" date="2017-01" db="EMBL/GenBank/DDBJ databases">
        <authorList>
            <person name="Varghese N."/>
            <person name="Submissions S."/>
        </authorList>
    </citation>
    <scope>NUCLEOTIDE SEQUENCE [LARGE SCALE GENOMIC DNA]</scope>
    <source>
        <strain evidence="3">DSM 21768</strain>
    </source>
</reference>
<organism evidence="2 3">
    <name type="scientific">Moraxella cuniculi DSM 21768</name>
    <dbReference type="NCBI Taxonomy" id="1122245"/>
    <lineage>
        <taxon>Bacteria</taxon>
        <taxon>Pseudomonadati</taxon>
        <taxon>Pseudomonadota</taxon>
        <taxon>Gammaproteobacteria</taxon>
        <taxon>Moraxellales</taxon>
        <taxon>Moraxellaceae</taxon>
        <taxon>Moraxella</taxon>
    </lineage>
</organism>
<keyword evidence="3" id="KW-1185">Reference proteome</keyword>
<sequence length="134" mass="14718">MQNQANTIKINALDHLVLTVADIEQTIDFYTTILGMQEITFGENRKALLFGTQKINLHQQGSEILPNAQNANCGTADLCLLTDTPLDEVLRILQSHGVAILEGGIVHRTGAVGKIESVYCRDPDGNLLEISRYL</sequence>
<dbReference type="PROSITE" id="PS51819">
    <property type="entry name" value="VOC"/>
    <property type="match status" value="1"/>
</dbReference>
<dbReference type="InterPro" id="IPR029068">
    <property type="entry name" value="Glyas_Bleomycin-R_OHBP_Dase"/>
</dbReference>
<dbReference type="Pfam" id="PF00903">
    <property type="entry name" value="Glyoxalase"/>
    <property type="match status" value="1"/>
</dbReference>
<protein>
    <submittedName>
        <fullName evidence="2">Catechol 2,3-dioxygenase</fullName>
    </submittedName>
</protein>
<dbReference type="EMBL" id="FTNU01000002">
    <property type="protein sequence ID" value="SIR79572.1"/>
    <property type="molecule type" value="Genomic_DNA"/>
</dbReference>
<gene>
    <name evidence="2" type="ORF">SAMN02745664_102133</name>
</gene>
<proteinExistence type="predicted"/>
<dbReference type="InterPro" id="IPR037523">
    <property type="entry name" value="VOC_core"/>
</dbReference>
<evidence type="ECO:0000259" key="1">
    <source>
        <dbReference type="PROSITE" id="PS51819"/>
    </source>
</evidence>